<dbReference type="InterPro" id="IPR007891">
    <property type="entry name" value="CHASE3"/>
</dbReference>
<dbReference type="RefSeq" id="WP_226581315.1">
    <property type="nucleotide sequence ID" value="NZ_BLAY01000042.1"/>
</dbReference>
<keyword evidence="8" id="KW-1133">Transmembrane helix</keyword>
<dbReference type="CDD" id="cd00082">
    <property type="entry name" value="HisKA"/>
    <property type="match status" value="1"/>
</dbReference>
<dbReference type="CDD" id="cd00130">
    <property type="entry name" value="PAS"/>
    <property type="match status" value="2"/>
</dbReference>
<dbReference type="NCBIfam" id="TIGR00229">
    <property type="entry name" value="sensory_box"/>
    <property type="match status" value="2"/>
</dbReference>
<evidence type="ECO:0000256" key="7">
    <source>
        <dbReference type="SAM" id="Coils"/>
    </source>
</evidence>
<dbReference type="SMART" id="SM00388">
    <property type="entry name" value="HisKA"/>
    <property type="match status" value="1"/>
</dbReference>
<comment type="caution">
    <text evidence="12">The sequence shown here is derived from an EMBL/GenBank/DDBJ whole genome shotgun (WGS) entry which is preliminary data.</text>
</comment>
<dbReference type="InterPro" id="IPR003661">
    <property type="entry name" value="HisK_dim/P_dom"/>
</dbReference>
<keyword evidence="8" id="KW-0472">Membrane</keyword>
<dbReference type="PANTHER" id="PTHR43711">
    <property type="entry name" value="TWO-COMPONENT HISTIDINE KINASE"/>
    <property type="match status" value="1"/>
</dbReference>
<evidence type="ECO:0000256" key="2">
    <source>
        <dbReference type="ARBA" id="ARBA00012438"/>
    </source>
</evidence>
<comment type="catalytic activity">
    <reaction evidence="1">
        <text>ATP + protein L-histidine = ADP + protein N-phospho-L-histidine.</text>
        <dbReference type="EC" id="2.7.13.3"/>
    </reaction>
</comment>
<dbReference type="PANTHER" id="PTHR43711:SF26">
    <property type="entry name" value="SENSOR HISTIDINE KINASE RCSC"/>
    <property type="match status" value="1"/>
</dbReference>
<dbReference type="SUPFAM" id="SSF55874">
    <property type="entry name" value="ATPase domain of HSP90 chaperone/DNA topoisomerase II/histidine kinase"/>
    <property type="match status" value="1"/>
</dbReference>
<name>A0AAV3XCZ9_9CYAN</name>
<dbReference type="PRINTS" id="PR00344">
    <property type="entry name" value="BCTRLSENSOR"/>
</dbReference>
<dbReference type="Pfam" id="PF00512">
    <property type="entry name" value="HisKA"/>
    <property type="match status" value="1"/>
</dbReference>
<keyword evidence="8" id="KW-0812">Transmembrane</keyword>
<dbReference type="AlphaFoldDB" id="A0AAV3XCZ9"/>
<feature type="domain" description="PAS" evidence="10">
    <location>
        <begin position="338"/>
        <end position="411"/>
    </location>
</feature>
<dbReference type="InterPro" id="IPR000700">
    <property type="entry name" value="PAS-assoc_C"/>
</dbReference>
<evidence type="ECO:0000256" key="6">
    <source>
        <dbReference type="ARBA" id="ARBA00023012"/>
    </source>
</evidence>
<keyword evidence="3" id="KW-0597">Phosphoprotein</keyword>
<accession>A0AAV3XCZ9</accession>
<feature type="coiled-coil region" evidence="7">
    <location>
        <begin position="448"/>
        <end position="475"/>
    </location>
</feature>
<dbReference type="SMART" id="SM00091">
    <property type="entry name" value="PAS"/>
    <property type="match status" value="2"/>
</dbReference>
<dbReference type="PROSITE" id="PS50113">
    <property type="entry name" value="PAC"/>
    <property type="match status" value="1"/>
</dbReference>
<evidence type="ECO:0000313" key="13">
    <source>
        <dbReference type="Proteomes" id="UP001050975"/>
    </source>
</evidence>
<gene>
    <name evidence="12" type="ORF">MiSe_30650</name>
</gene>
<keyword evidence="5 12" id="KW-0418">Kinase</keyword>
<dbReference type="InterPro" id="IPR013655">
    <property type="entry name" value="PAS_fold_3"/>
</dbReference>
<keyword evidence="13" id="KW-1185">Reference proteome</keyword>
<dbReference type="InterPro" id="IPR004358">
    <property type="entry name" value="Sig_transdc_His_kin-like_C"/>
</dbReference>
<dbReference type="PROSITE" id="PS50112">
    <property type="entry name" value="PAS"/>
    <property type="match status" value="2"/>
</dbReference>
<dbReference type="Proteomes" id="UP001050975">
    <property type="component" value="Unassembled WGS sequence"/>
</dbReference>
<dbReference type="SUPFAM" id="SSF47384">
    <property type="entry name" value="Homodimeric domain of signal transducing histidine kinase"/>
    <property type="match status" value="1"/>
</dbReference>
<dbReference type="Gene3D" id="3.30.565.10">
    <property type="entry name" value="Histidine kinase-like ATPase, C-terminal domain"/>
    <property type="match status" value="1"/>
</dbReference>
<dbReference type="InterPro" id="IPR036890">
    <property type="entry name" value="HATPase_C_sf"/>
</dbReference>
<organism evidence="12 13">
    <name type="scientific">Microseira wollei NIES-4236</name>
    <dbReference type="NCBI Taxonomy" id="2530354"/>
    <lineage>
        <taxon>Bacteria</taxon>
        <taxon>Bacillati</taxon>
        <taxon>Cyanobacteriota</taxon>
        <taxon>Cyanophyceae</taxon>
        <taxon>Oscillatoriophycideae</taxon>
        <taxon>Aerosakkonematales</taxon>
        <taxon>Aerosakkonemataceae</taxon>
        <taxon>Microseira</taxon>
    </lineage>
</organism>
<dbReference type="Gene3D" id="3.30.450.20">
    <property type="entry name" value="PAS domain"/>
    <property type="match status" value="2"/>
</dbReference>
<dbReference type="SMART" id="SM00387">
    <property type="entry name" value="HATPase_c"/>
    <property type="match status" value="1"/>
</dbReference>
<dbReference type="InterPro" id="IPR001610">
    <property type="entry name" value="PAC"/>
</dbReference>
<reference evidence="12" key="1">
    <citation type="submission" date="2019-10" db="EMBL/GenBank/DDBJ databases">
        <title>Draft genome sequece of Microseira wollei NIES-4236.</title>
        <authorList>
            <person name="Yamaguchi H."/>
            <person name="Suzuki S."/>
            <person name="Kawachi M."/>
        </authorList>
    </citation>
    <scope>NUCLEOTIDE SEQUENCE</scope>
    <source>
        <strain evidence="12">NIES-4236</strain>
    </source>
</reference>
<evidence type="ECO:0000259" key="11">
    <source>
        <dbReference type="PROSITE" id="PS50113"/>
    </source>
</evidence>
<feature type="transmembrane region" description="Helical" evidence="8">
    <location>
        <begin position="184"/>
        <end position="205"/>
    </location>
</feature>
<dbReference type="Pfam" id="PF05227">
    <property type="entry name" value="CHASE3"/>
    <property type="match status" value="1"/>
</dbReference>
<dbReference type="CDD" id="cd00075">
    <property type="entry name" value="HATPase"/>
    <property type="match status" value="1"/>
</dbReference>
<protein>
    <recommendedName>
        <fullName evidence="2">histidine kinase</fullName>
        <ecNumber evidence="2">2.7.13.3</ecNumber>
    </recommendedName>
</protein>
<keyword evidence="7" id="KW-0175">Coiled coil</keyword>
<feature type="domain" description="Histidine kinase" evidence="9">
    <location>
        <begin position="481"/>
        <end position="697"/>
    </location>
</feature>
<evidence type="ECO:0000256" key="1">
    <source>
        <dbReference type="ARBA" id="ARBA00000085"/>
    </source>
</evidence>
<dbReference type="InterPro" id="IPR005467">
    <property type="entry name" value="His_kinase_dom"/>
</dbReference>
<dbReference type="InterPro" id="IPR035965">
    <property type="entry name" value="PAS-like_dom_sf"/>
</dbReference>
<dbReference type="InterPro" id="IPR036097">
    <property type="entry name" value="HisK_dim/P_sf"/>
</dbReference>
<dbReference type="Pfam" id="PF02518">
    <property type="entry name" value="HATPase_c"/>
    <property type="match status" value="1"/>
</dbReference>
<feature type="domain" description="PAS" evidence="10">
    <location>
        <begin position="222"/>
        <end position="278"/>
    </location>
</feature>
<evidence type="ECO:0000256" key="4">
    <source>
        <dbReference type="ARBA" id="ARBA00022679"/>
    </source>
</evidence>
<proteinExistence type="predicted"/>
<sequence length="705" mass="81032">MKWPLEKKIIAGGFGLAILILGAVNINSYQNTTQLFERQKRVEQTYEVLEEIKDVLMTLRDAERARRGYIITGKEFYLGTYNKAIQEINTKFNLVRHSTADNPNHQYKLDLLKPLIDERVALIQKSVELYKQNPSDRETQIELTDEGIALHDRISQVISEMEAEEKFLLQRRTADSEASFRNTVLMKIVGFGISFGLLLAVYLLLHRQIRKRQQAEEIWRESEQRYRNLFEFHPHPLWVYDQETLACLAVNEAAIKHYGYSQAEFLAMTIKDIYLDSDGQKLTFSAIVGVWQHQKRDGTVIDVEISSHELAFAGRQARLMLALDITEEKQAQSAIKISEEKFRQIAENIQEVFWMSDTNFNHLLYVNPAYEKICGRDCESLYANPKSFLDGVHPEDKARVMENIAENATKEYEIEYRIVRPDGAIRWICDRCFPIQNSAGEVYRRIGVVRDITERKRAEEIRRNLEKERELGELKLRFFSMASHEFRTPLSTILISAQLLENSSPNWTPEKKLKNLHRIQSAAKTMTQLLTDILTLTRAESGKLEFKPERLDLDKFCRDLVEEVELSSRAQQNIFFISHCPGKNGYLDEKLLRSILSNLLSNAVKYSREDSHIYFTLDCESDKVIFEFQDQGIGIPSEDQENLFESFHRGQNVGDVPGTGLGLAVVKKCVDLHGGSITVQSKVGVGTTFTVTLPFKNCPVLTGVI</sequence>
<evidence type="ECO:0000256" key="8">
    <source>
        <dbReference type="SAM" id="Phobius"/>
    </source>
</evidence>
<dbReference type="EMBL" id="BLAY01000042">
    <property type="protein sequence ID" value="GET38309.1"/>
    <property type="molecule type" value="Genomic_DNA"/>
</dbReference>
<keyword evidence="4" id="KW-0808">Transferase</keyword>
<evidence type="ECO:0000256" key="5">
    <source>
        <dbReference type="ARBA" id="ARBA00022777"/>
    </source>
</evidence>
<dbReference type="CDD" id="cd19410">
    <property type="entry name" value="HK9-like_sensor"/>
    <property type="match status" value="1"/>
</dbReference>
<keyword evidence="6" id="KW-0902">Two-component regulatory system</keyword>
<dbReference type="InterPro" id="IPR050736">
    <property type="entry name" value="Sensor_HK_Regulatory"/>
</dbReference>
<evidence type="ECO:0000313" key="12">
    <source>
        <dbReference type="EMBL" id="GET38309.1"/>
    </source>
</evidence>
<dbReference type="InterPro" id="IPR000014">
    <property type="entry name" value="PAS"/>
</dbReference>
<dbReference type="Gene3D" id="1.10.287.130">
    <property type="match status" value="1"/>
</dbReference>
<evidence type="ECO:0000256" key="3">
    <source>
        <dbReference type="ARBA" id="ARBA00022553"/>
    </source>
</evidence>
<dbReference type="GO" id="GO:0000155">
    <property type="term" value="F:phosphorelay sensor kinase activity"/>
    <property type="evidence" value="ECO:0007669"/>
    <property type="project" value="InterPro"/>
</dbReference>
<dbReference type="SUPFAM" id="SSF55785">
    <property type="entry name" value="PYP-like sensor domain (PAS domain)"/>
    <property type="match status" value="2"/>
</dbReference>
<evidence type="ECO:0000259" key="9">
    <source>
        <dbReference type="PROSITE" id="PS50109"/>
    </source>
</evidence>
<dbReference type="EC" id="2.7.13.3" evidence="2"/>
<dbReference type="FunFam" id="3.30.565.10:FF:000006">
    <property type="entry name" value="Sensor histidine kinase WalK"/>
    <property type="match status" value="1"/>
</dbReference>
<dbReference type="SMART" id="SM00086">
    <property type="entry name" value="PAC"/>
    <property type="match status" value="2"/>
</dbReference>
<dbReference type="InterPro" id="IPR003594">
    <property type="entry name" value="HATPase_dom"/>
</dbReference>
<evidence type="ECO:0000259" key="10">
    <source>
        <dbReference type="PROSITE" id="PS50112"/>
    </source>
</evidence>
<feature type="domain" description="PAC" evidence="11">
    <location>
        <begin position="412"/>
        <end position="464"/>
    </location>
</feature>
<dbReference type="Pfam" id="PF08447">
    <property type="entry name" value="PAS_3"/>
    <property type="match status" value="1"/>
</dbReference>
<dbReference type="Pfam" id="PF13188">
    <property type="entry name" value="PAS_8"/>
    <property type="match status" value="1"/>
</dbReference>
<dbReference type="PROSITE" id="PS50109">
    <property type="entry name" value="HIS_KIN"/>
    <property type="match status" value="1"/>
</dbReference>